<reference evidence="2" key="1">
    <citation type="submission" date="2020-10" db="EMBL/GenBank/DDBJ databases">
        <title>High-Quality Genome Resource of Clonostachys rosea strain S41 by Oxford Nanopore Long-Read Sequencing.</title>
        <authorList>
            <person name="Wang H."/>
        </authorList>
    </citation>
    <scope>NUCLEOTIDE SEQUENCE</scope>
    <source>
        <strain evidence="2">S41</strain>
    </source>
</reference>
<feature type="region of interest" description="Disordered" evidence="1">
    <location>
        <begin position="74"/>
        <end position="117"/>
    </location>
</feature>
<protein>
    <submittedName>
        <fullName evidence="2">Uncharacterized protein</fullName>
    </submittedName>
</protein>
<dbReference type="AlphaFoldDB" id="A0A8H7K7M8"/>
<evidence type="ECO:0000313" key="2">
    <source>
        <dbReference type="EMBL" id="KAF9745384.1"/>
    </source>
</evidence>
<sequence>MGPGLEQFEGSIDAKQWLKQAKGGKQCWIAIIIGSHLNWVEHKKIDLLEEKHATVVAVINRGNRGGKVMLVWDSDRKATPSRPRSAYEDTHRQRPRQGGLIALLRAVRRPKTSPPAT</sequence>
<gene>
    <name evidence="2" type="ORF">IM811_005006</name>
</gene>
<name>A0A8H7K7M8_BIOOC</name>
<proteinExistence type="predicted"/>
<evidence type="ECO:0000256" key="1">
    <source>
        <dbReference type="SAM" id="MobiDB-lite"/>
    </source>
</evidence>
<organism evidence="2 3">
    <name type="scientific">Bionectria ochroleuca</name>
    <name type="common">Gliocladium roseum</name>
    <dbReference type="NCBI Taxonomy" id="29856"/>
    <lineage>
        <taxon>Eukaryota</taxon>
        <taxon>Fungi</taxon>
        <taxon>Dikarya</taxon>
        <taxon>Ascomycota</taxon>
        <taxon>Pezizomycotina</taxon>
        <taxon>Sordariomycetes</taxon>
        <taxon>Hypocreomycetidae</taxon>
        <taxon>Hypocreales</taxon>
        <taxon>Bionectriaceae</taxon>
        <taxon>Clonostachys</taxon>
    </lineage>
</organism>
<accession>A0A8H7K7M8</accession>
<dbReference type="Proteomes" id="UP000616885">
    <property type="component" value="Unassembled WGS sequence"/>
</dbReference>
<comment type="caution">
    <text evidence="2">The sequence shown here is derived from an EMBL/GenBank/DDBJ whole genome shotgun (WGS) entry which is preliminary data.</text>
</comment>
<dbReference type="EMBL" id="JADCTT010000013">
    <property type="protein sequence ID" value="KAF9745384.1"/>
    <property type="molecule type" value="Genomic_DNA"/>
</dbReference>
<evidence type="ECO:0000313" key="3">
    <source>
        <dbReference type="Proteomes" id="UP000616885"/>
    </source>
</evidence>